<gene>
    <name evidence="3" type="ORF">NAF29_12575</name>
</gene>
<sequence length="567" mass="60789">MSWVHQKTRFIIGLSFVLAACGGGGGGSDGSNVVVPPPAPEPEALITFSALSPTDSGLSHMFSIQNRDEESMEQLFAGGHAVGDYDGDGDVDIFIAAGDSTPSQLFQNNGNNQFEDVATTAGVSIANHKGSGPMFADIDGDGDLDLLIGAIEGHSIYVFSNNGDGTFTDITANTGLNITALNTIGAAFGDIDNDGDLDLALTHWGNTPDATLSQSEHLWLNKGGFQFENISKSAGITDTIYVWNGNGMFGDLDYTFTPNFADINNDGFVDLLITGDFGTSMVFMNLMNGTFENVTDRDIIVDANGMGAAIADADNDGDLDWFVTAIYDKNPSTGLIRSPGNFLYTNQGEGSFSTTPHADQLEYEVHQSGWAWGTCFADFNNDGLLDIYVTNGWEELVGIYNTDTSIDYANDPSTLFMANADGTYTEYAQQAQLEETGLGRGVSCFDSDGDGDVDILTSQNSITSTNGLSLFENLGSSTLGNYLGIKLRQANGNTEALGARVYITTSDGVVQMREVRNENNYVSQNPAQVHFGLGEHDTVSELKIIWPDGREQIQSNVESNQRLVIDY</sequence>
<feature type="domain" description="ASPIC/UnbV" evidence="2">
    <location>
        <begin position="496"/>
        <end position="563"/>
    </location>
</feature>
<dbReference type="EMBL" id="JAMQGP010000006">
    <property type="protein sequence ID" value="MCM2680494.1"/>
    <property type="molecule type" value="Genomic_DNA"/>
</dbReference>
<dbReference type="SUPFAM" id="SSF69318">
    <property type="entry name" value="Integrin alpha N-terminal domain"/>
    <property type="match status" value="1"/>
</dbReference>
<accession>A0AA41W7P6</accession>
<comment type="caution">
    <text evidence="3">The sequence shown here is derived from an EMBL/GenBank/DDBJ whole genome shotgun (WGS) entry which is preliminary data.</text>
</comment>
<evidence type="ECO:0000313" key="4">
    <source>
        <dbReference type="Proteomes" id="UP001165393"/>
    </source>
</evidence>
<reference evidence="3 4" key="1">
    <citation type="journal article" date="2013" name="Antonie Van Leeuwenhoek">
        <title>Echinimonas agarilytica gen. nov., sp. nov., a new gammaproteobacterium isolated from the sea urchin Strongylocentrotus intermedius.</title>
        <authorList>
            <person name="Nedashkovskaya O.I."/>
            <person name="Stenkova A.M."/>
            <person name="Zhukova N.V."/>
            <person name="Van Trappen S."/>
            <person name="Lee J.S."/>
            <person name="Kim S.B."/>
        </authorList>
    </citation>
    <scope>NUCLEOTIDE SEQUENCE [LARGE SCALE GENOMIC DNA]</scope>
    <source>
        <strain evidence="3 4">KMM 6351</strain>
    </source>
</reference>
<dbReference type="InterPro" id="IPR027039">
    <property type="entry name" value="Crtac1"/>
</dbReference>
<dbReference type="Proteomes" id="UP001165393">
    <property type="component" value="Unassembled WGS sequence"/>
</dbReference>
<protein>
    <submittedName>
        <fullName evidence="3">CRTAC1 family protein</fullName>
    </submittedName>
</protein>
<dbReference type="PANTHER" id="PTHR16026:SF0">
    <property type="entry name" value="CARTILAGE ACIDIC PROTEIN 1"/>
    <property type="match status" value="1"/>
</dbReference>
<keyword evidence="1" id="KW-0732">Signal</keyword>
<dbReference type="PANTHER" id="PTHR16026">
    <property type="entry name" value="CARTILAGE ACIDIC PROTEIN 1"/>
    <property type="match status" value="1"/>
</dbReference>
<proteinExistence type="predicted"/>
<dbReference type="RefSeq" id="WP_251261936.1">
    <property type="nucleotide sequence ID" value="NZ_JAMQGP010000006.1"/>
</dbReference>
<evidence type="ECO:0000313" key="3">
    <source>
        <dbReference type="EMBL" id="MCM2680494.1"/>
    </source>
</evidence>
<dbReference type="Pfam" id="PF07593">
    <property type="entry name" value="UnbV_ASPIC"/>
    <property type="match status" value="1"/>
</dbReference>
<evidence type="ECO:0000256" key="1">
    <source>
        <dbReference type="ARBA" id="ARBA00022729"/>
    </source>
</evidence>
<dbReference type="InterPro" id="IPR011519">
    <property type="entry name" value="UnbV_ASPIC"/>
</dbReference>
<name>A0AA41W7P6_9GAMM</name>
<keyword evidence="4" id="KW-1185">Reference proteome</keyword>
<dbReference type="Gene3D" id="2.130.10.130">
    <property type="entry name" value="Integrin alpha, N-terminal"/>
    <property type="match status" value="2"/>
</dbReference>
<dbReference type="InterPro" id="IPR013517">
    <property type="entry name" value="FG-GAP"/>
</dbReference>
<dbReference type="PROSITE" id="PS51257">
    <property type="entry name" value="PROKAR_LIPOPROTEIN"/>
    <property type="match status" value="1"/>
</dbReference>
<organism evidence="3 4">
    <name type="scientific">Echinimonas agarilytica</name>
    <dbReference type="NCBI Taxonomy" id="1215918"/>
    <lineage>
        <taxon>Bacteria</taxon>
        <taxon>Pseudomonadati</taxon>
        <taxon>Pseudomonadota</taxon>
        <taxon>Gammaproteobacteria</taxon>
        <taxon>Alteromonadales</taxon>
        <taxon>Echinimonadaceae</taxon>
        <taxon>Echinimonas</taxon>
    </lineage>
</organism>
<dbReference type="InterPro" id="IPR028994">
    <property type="entry name" value="Integrin_alpha_N"/>
</dbReference>
<evidence type="ECO:0000259" key="2">
    <source>
        <dbReference type="Pfam" id="PF07593"/>
    </source>
</evidence>
<dbReference type="Pfam" id="PF13517">
    <property type="entry name" value="FG-GAP_3"/>
    <property type="match status" value="4"/>
</dbReference>
<dbReference type="AlphaFoldDB" id="A0AA41W7P6"/>